<feature type="transmembrane region" description="Helical" evidence="1">
    <location>
        <begin position="64"/>
        <end position="85"/>
    </location>
</feature>
<reference evidence="2" key="1">
    <citation type="journal article" date="2014" name="Front. Microbiol.">
        <title>High frequency of phylogenetically diverse reductive dehalogenase-homologous genes in deep subseafloor sedimentary metagenomes.</title>
        <authorList>
            <person name="Kawai M."/>
            <person name="Futagami T."/>
            <person name="Toyoda A."/>
            <person name="Takaki Y."/>
            <person name="Nishi S."/>
            <person name="Hori S."/>
            <person name="Arai W."/>
            <person name="Tsubouchi T."/>
            <person name="Morono Y."/>
            <person name="Uchiyama I."/>
            <person name="Ito T."/>
            <person name="Fujiyama A."/>
            <person name="Inagaki F."/>
            <person name="Takami H."/>
        </authorList>
    </citation>
    <scope>NUCLEOTIDE SEQUENCE</scope>
    <source>
        <strain evidence="2">Expedition CK06-06</strain>
    </source>
</reference>
<name>X1ENL3_9ZZZZ</name>
<dbReference type="AlphaFoldDB" id="X1ENL3"/>
<keyword evidence="1" id="KW-0472">Membrane</keyword>
<sequence>MSIEKHNPSIPVSISFKRRTLKIVDKYRVGHGYKDRSDYIQDLVNRDLDFGRFEFISDLMSMNIVPLINFFMFLIVFALSGGLLFL</sequence>
<comment type="caution">
    <text evidence="2">The sequence shown here is derived from an EMBL/GenBank/DDBJ whole genome shotgun (WGS) entry which is preliminary data.</text>
</comment>
<keyword evidence="1" id="KW-1133">Transmembrane helix</keyword>
<organism evidence="2">
    <name type="scientific">marine sediment metagenome</name>
    <dbReference type="NCBI Taxonomy" id="412755"/>
    <lineage>
        <taxon>unclassified sequences</taxon>
        <taxon>metagenomes</taxon>
        <taxon>ecological metagenomes</taxon>
    </lineage>
</organism>
<protein>
    <recommendedName>
        <fullName evidence="3">Ribbon-helix-helix protein CopG domain-containing protein</fullName>
    </recommendedName>
</protein>
<evidence type="ECO:0008006" key="3">
    <source>
        <dbReference type="Google" id="ProtNLM"/>
    </source>
</evidence>
<dbReference type="EMBL" id="BART01033707">
    <property type="protein sequence ID" value="GAH10243.1"/>
    <property type="molecule type" value="Genomic_DNA"/>
</dbReference>
<feature type="non-terminal residue" evidence="2">
    <location>
        <position position="86"/>
    </location>
</feature>
<evidence type="ECO:0000313" key="2">
    <source>
        <dbReference type="EMBL" id="GAH10243.1"/>
    </source>
</evidence>
<gene>
    <name evidence="2" type="ORF">S01H4_57827</name>
</gene>
<keyword evidence="1" id="KW-0812">Transmembrane</keyword>
<accession>X1ENL3</accession>
<evidence type="ECO:0000256" key="1">
    <source>
        <dbReference type="SAM" id="Phobius"/>
    </source>
</evidence>
<proteinExistence type="predicted"/>